<sequence>MRLKAITSVPAQEKDKDQESLKGMAWQAVNNCQSLDLPAVSQNSQKARSAIFNTPDLTDSLSGCSSPSTTSSTFGTVAINPRILEAPSALLRQPVEETEQPYTRSPRVYMESNYAAEKIEGNTPLQQPFTDLARAKAKEQAAKTCQRSTDFQISGRKARPYSQAEDKLLKTLIQKLATFEAVMLAFQKRFPGQSAISLRNVGRLCDRCCSGRPN</sequence>
<evidence type="ECO:0000313" key="3">
    <source>
        <dbReference type="Proteomes" id="UP000325395"/>
    </source>
</evidence>
<evidence type="ECO:0000313" key="2">
    <source>
        <dbReference type="EMBL" id="KAE8416192.1"/>
    </source>
</evidence>
<name>A0ABQ6WGC4_9EURO</name>
<dbReference type="Proteomes" id="UP000325395">
    <property type="component" value="Unassembled WGS sequence"/>
</dbReference>
<gene>
    <name evidence="2" type="ORF">BDV36DRAFT_297309</name>
</gene>
<dbReference type="EMBL" id="ML735755">
    <property type="protein sequence ID" value="KAE8416192.1"/>
    <property type="molecule type" value="Genomic_DNA"/>
</dbReference>
<reference evidence="2 3" key="1">
    <citation type="submission" date="2019-04" db="EMBL/GenBank/DDBJ databases">
        <authorList>
            <consortium name="DOE Joint Genome Institute"/>
            <person name="Mondo S."/>
            <person name="Kjaerbolling I."/>
            <person name="Vesth T."/>
            <person name="Frisvad J.C."/>
            <person name="Nybo J.L."/>
            <person name="Theobald S."/>
            <person name="Kildgaard S."/>
            <person name="Isbrandt T."/>
            <person name="Kuo A."/>
            <person name="Sato A."/>
            <person name="Lyhne E.K."/>
            <person name="Kogle M.E."/>
            <person name="Wiebenga A."/>
            <person name="Kun R.S."/>
            <person name="Lubbers R.J."/>
            <person name="Makela M.R."/>
            <person name="Barry K."/>
            <person name="Chovatia M."/>
            <person name="Clum A."/>
            <person name="Daum C."/>
            <person name="Haridas S."/>
            <person name="He G."/>
            <person name="LaButti K."/>
            <person name="Lipzen A."/>
            <person name="Riley R."/>
            <person name="Salamov A."/>
            <person name="Simmons B.A."/>
            <person name="Magnuson J.K."/>
            <person name="Henrissat B."/>
            <person name="Mortensen U.H."/>
            <person name="Larsen T.O."/>
            <person name="Devries R.P."/>
            <person name="Grigoriev I.V."/>
            <person name="Machida M."/>
            <person name="Baker S.E."/>
            <person name="Andersen M.R."/>
            <person name="Cantor M.N."/>
            <person name="Hua S.X."/>
        </authorList>
    </citation>
    <scope>NUCLEOTIDE SEQUENCE [LARGE SCALE GENOMIC DNA]</scope>
    <source>
        <strain evidence="2 3">CBS 117616</strain>
    </source>
</reference>
<feature type="region of interest" description="Disordered" evidence="1">
    <location>
        <begin position="1"/>
        <end position="20"/>
    </location>
</feature>
<organism evidence="2 3">
    <name type="scientific">Aspergillus pseudocaelatus</name>
    <dbReference type="NCBI Taxonomy" id="1825620"/>
    <lineage>
        <taxon>Eukaryota</taxon>
        <taxon>Fungi</taxon>
        <taxon>Dikarya</taxon>
        <taxon>Ascomycota</taxon>
        <taxon>Pezizomycotina</taxon>
        <taxon>Eurotiomycetes</taxon>
        <taxon>Eurotiomycetidae</taxon>
        <taxon>Eurotiales</taxon>
        <taxon>Aspergillaceae</taxon>
        <taxon>Aspergillus</taxon>
        <taxon>Aspergillus subgen. Circumdati</taxon>
    </lineage>
</organism>
<protein>
    <submittedName>
        <fullName evidence="2">Uncharacterized protein</fullName>
    </submittedName>
</protein>
<evidence type="ECO:0000256" key="1">
    <source>
        <dbReference type="SAM" id="MobiDB-lite"/>
    </source>
</evidence>
<accession>A0ABQ6WGC4</accession>
<keyword evidence="3" id="KW-1185">Reference proteome</keyword>
<proteinExistence type="predicted"/>